<sequence>MKNKMVKLTENKKKEIRKKPNKFLWNLSIRYRTYCITETILNKKYKLPSLYLQTLKLALSTEKDDD</sequence>
<organism evidence="1">
    <name type="scientific">marine sediment metagenome</name>
    <dbReference type="NCBI Taxonomy" id="412755"/>
    <lineage>
        <taxon>unclassified sequences</taxon>
        <taxon>metagenomes</taxon>
        <taxon>ecological metagenomes</taxon>
    </lineage>
</organism>
<name>X0V9V6_9ZZZZ</name>
<proteinExistence type="predicted"/>
<evidence type="ECO:0000313" key="1">
    <source>
        <dbReference type="EMBL" id="GAF97400.1"/>
    </source>
</evidence>
<gene>
    <name evidence="1" type="ORF">S01H1_26502</name>
</gene>
<dbReference type="EMBL" id="BARS01016065">
    <property type="protein sequence ID" value="GAF97400.1"/>
    <property type="molecule type" value="Genomic_DNA"/>
</dbReference>
<protein>
    <submittedName>
        <fullName evidence="1">Uncharacterized protein</fullName>
    </submittedName>
</protein>
<reference evidence="1" key="1">
    <citation type="journal article" date="2014" name="Front. Microbiol.">
        <title>High frequency of phylogenetically diverse reductive dehalogenase-homologous genes in deep subseafloor sedimentary metagenomes.</title>
        <authorList>
            <person name="Kawai M."/>
            <person name="Futagami T."/>
            <person name="Toyoda A."/>
            <person name="Takaki Y."/>
            <person name="Nishi S."/>
            <person name="Hori S."/>
            <person name="Arai W."/>
            <person name="Tsubouchi T."/>
            <person name="Morono Y."/>
            <person name="Uchiyama I."/>
            <person name="Ito T."/>
            <person name="Fujiyama A."/>
            <person name="Inagaki F."/>
            <person name="Takami H."/>
        </authorList>
    </citation>
    <scope>NUCLEOTIDE SEQUENCE</scope>
    <source>
        <strain evidence="1">Expedition CK06-06</strain>
    </source>
</reference>
<accession>X0V9V6</accession>
<comment type="caution">
    <text evidence="1">The sequence shown here is derived from an EMBL/GenBank/DDBJ whole genome shotgun (WGS) entry which is preliminary data.</text>
</comment>
<dbReference type="AlphaFoldDB" id="X0V9V6"/>